<dbReference type="RefSeq" id="WP_286285575.1">
    <property type="nucleotide sequence ID" value="NZ_JASXSZ010000001.1"/>
</dbReference>
<proteinExistence type="inferred from homology"/>
<keyword evidence="3" id="KW-0378">Hydrolase</keyword>
<dbReference type="PRINTS" id="PR01790">
    <property type="entry name" value="SMP30FAMILY"/>
</dbReference>
<sequence>MTSEVVQITDVVCVHGEGPVWSPTWDSLRVLDMLEGTIVSIDGDGTASRHKVGDVVALTRPRAPGGWVCVTDRGLLAASEDRLDADLTLVSELWSDPAVRPNEGGCAPDGGLLIGSTSWDGIDGLGELLRVDPDGSVRRILTGLGVSNGLGWTADGRFAYYIDSGTRVIERFRWSPETSLTDRTTWAALTGPGAGDGLAVDSEGGVWVAMYGGGALHHYTSEGVLDEVVDLPVSQPTSLTFAGPDLNRLVVTTSSYALERPESGAGAVFEVRNHNTRGLPVQPFTG</sequence>
<dbReference type="Pfam" id="PF08450">
    <property type="entry name" value="SGL"/>
    <property type="match status" value="1"/>
</dbReference>
<dbReference type="PANTHER" id="PTHR10907:SF47">
    <property type="entry name" value="REGUCALCIN"/>
    <property type="match status" value="1"/>
</dbReference>
<organism evidence="3 4">
    <name type="scientific">Microbacterium candidum</name>
    <dbReference type="NCBI Taxonomy" id="3041922"/>
    <lineage>
        <taxon>Bacteria</taxon>
        <taxon>Bacillati</taxon>
        <taxon>Actinomycetota</taxon>
        <taxon>Actinomycetes</taxon>
        <taxon>Micrococcales</taxon>
        <taxon>Microbacteriaceae</taxon>
        <taxon>Microbacterium</taxon>
    </lineage>
</organism>
<evidence type="ECO:0000259" key="2">
    <source>
        <dbReference type="Pfam" id="PF08450"/>
    </source>
</evidence>
<name>A0ABT7MTK9_9MICO</name>
<dbReference type="InterPro" id="IPR005511">
    <property type="entry name" value="SMP-30"/>
</dbReference>
<dbReference type="Gene3D" id="2.120.10.30">
    <property type="entry name" value="TolB, C-terminal domain"/>
    <property type="match status" value="1"/>
</dbReference>
<keyword evidence="4" id="KW-1185">Reference proteome</keyword>
<evidence type="ECO:0000313" key="3">
    <source>
        <dbReference type="EMBL" id="MDL9977789.1"/>
    </source>
</evidence>
<gene>
    <name evidence="3" type="ORF">QSV35_00460</name>
</gene>
<dbReference type="EMBL" id="JASXSZ010000001">
    <property type="protein sequence ID" value="MDL9977789.1"/>
    <property type="molecule type" value="Genomic_DNA"/>
</dbReference>
<accession>A0ABT7MTK9</accession>
<comment type="caution">
    <text evidence="3">The sequence shown here is derived from an EMBL/GenBank/DDBJ whole genome shotgun (WGS) entry which is preliminary data.</text>
</comment>
<protein>
    <submittedName>
        <fullName evidence="3">SMP-30/gluconolactonase/LRE family protein</fullName>
        <ecNumber evidence="3">3.1.1.99</ecNumber>
    </submittedName>
</protein>
<comment type="similarity">
    <text evidence="1">Belongs to the SMP-30/CGR1 family.</text>
</comment>
<dbReference type="GO" id="GO:0016787">
    <property type="term" value="F:hydrolase activity"/>
    <property type="evidence" value="ECO:0007669"/>
    <property type="project" value="UniProtKB-KW"/>
</dbReference>
<evidence type="ECO:0000313" key="4">
    <source>
        <dbReference type="Proteomes" id="UP001235064"/>
    </source>
</evidence>
<dbReference type="EC" id="3.1.1.99" evidence="3"/>
<dbReference type="InterPro" id="IPR013658">
    <property type="entry name" value="SGL"/>
</dbReference>
<dbReference type="SUPFAM" id="SSF63829">
    <property type="entry name" value="Calcium-dependent phosphotriesterase"/>
    <property type="match status" value="1"/>
</dbReference>
<dbReference type="PANTHER" id="PTHR10907">
    <property type="entry name" value="REGUCALCIN"/>
    <property type="match status" value="1"/>
</dbReference>
<dbReference type="Proteomes" id="UP001235064">
    <property type="component" value="Unassembled WGS sequence"/>
</dbReference>
<reference evidence="3 4" key="1">
    <citation type="submission" date="2023-06" db="EMBL/GenBank/DDBJ databases">
        <title>Microbacterium sp. nov., isolated from a waste landfill.</title>
        <authorList>
            <person name="Wen W."/>
        </authorList>
    </citation>
    <scope>NUCLEOTIDE SEQUENCE [LARGE SCALE GENOMIC DNA]</scope>
    <source>
        <strain evidence="3 4">ASV49</strain>
    </source>
</reference>
<dbReference type="InterPro" id="IPR011042">
    <property type="entry name" value="6-blade_b-propeller_TolB-like"/>
</dbReference>
<feature type="domain" description="SMP-30/Gluconolactonase/LRE-like region" evidence="2">
    <location>
        <begin position="16"/>
        <end position="254"/>
    </location>
</feature>
<evidence type="ECO:0000256" key="1">
    <source>
        <dbReference type="ARBA" id="ARBA00008853"/>
    </source>
</evidence>